<evidence type="ECO:0000256" key="5">
    <source>
        <dbReference type="ARBA" id="ARBA00022729"/>
    </source>
</evidence>
<keyword evidence="8" id="KW-0325">Glycoprotein</keyword>
<evidence type="ECO:0000256" key="9">
    <source>
        <dbReference type="ARBA" id="ARBA00023295"/>
    </source>
</evidence>
<evidence type="ECO:0000256" key="10">
    <source>
        <dbReference type="PIRNR" id="PIRNR016302"/>
    </source>
</evidence>
<feature type="chain" id="PRO_5001702492" description="Mannan endo-1,6-alpha-mannosidase" evidence="13">
    <location>
        <begin position="26"/>
        <end position="469"/>
    </location>
</feature>
<comment type="subcellular location">
    <subcellularLocation>
        <location evidence="2">Endomembrane system</location>
    </subcellularLocation>
</comment>
<dbReference type="GO" id="GO:0009272">
    <property type="term" value="P:fungal-type cell wall biogenesis"/>
    <property type="evidence" value="ECO:0007669"/>
    <property type="project" value="TreeGrafter"/>
</dbReference>
<evidence type="ECO:0000256" key="12">
    <source>
        <dbReference type="SAM" id="Phobius"/>
    </source>
</evidence>
<keyword evidence="15" id="KW-1185">Reference proteome</keyword>
<proteinExistence type="inferred from homology"/>
<feature type="signal peptide" evidence="13">
    <location>
        <begin position="1"/>
        <end position="25"/>
    </location>
</feature>
<evidence type="ECO:0000256" key="11">
    <source>
        <dbReference type="SAM" id="MobiDB-lite"/>
    </source>
</evidence>
<comment type="similarity">
    <text evidence="3 10">Belongs to the glycosyl hydrolase 76 family.</text>
</comment>
<evidence type="ECO:0000256" key="13">
    <source>
        <dbReference type="SAM" id="SignalP"/>
    </source>
</evidence>
<dbReference type="GO" id="GO:0016052">
    <property type="term" value="P:carbohydrate catabolic process"/>
    <property type="evidence" value="ECO:0007669"/>
    <property type="project" value="InterPro"/>
</dbReference>
<dbReference type="RefSeq" id="XP_013427104.1">
    <property type="nucleotide sequence ID" value="XM_013571650.1"/>
</dbReference>
<evidence type="ECO:0000256" key="1">
    <source>
        <dbReference type="ARBA" id="ARBA00001452"/>
    </source>
</evidence>
<dbReference type="Proteomes" id="UP000027730">
    <property type="component" value="Unassembled WGS sequence"/>
</dbReference>
<dbReference type="FunFam" id="1.50.10.20:FF:000006">
    <property type="entry name" value="Mannan endo-1,6-alpha-mannosidase"/>
    <property type="match status" value="1"/>
</dbReference>
<feature type="transmembrane region" description="Helical" evidence="12">
    <location>
        <begin position="445"/>
        <end position="468"/>
    </location>
</feature>
<dbReference type="Pfam" id="PF03663">
    <property type="entry name" value="Glyco_hydro_76"/>
    <property type="match status" value="1"/>
</dbReference>
<organism evidence="14 15">
    <name type="scientific">Aureobasidium namibiae CBS 147.97</name>
    <dbReference type="NCBI Taxonomy" id="1043004"/>
    <lineage>
        <taxon>Eukaryota</taxon>
        <taxon>Fungi</taxon>
        <taxon>Dikarya</taxon>
        <taxon>Ascomycota</taxon>
        <taxon>Pezizomycotina</taxon>
        <taxon>Dothideomycetes</taxon>
        <taxon>Dothideomycetidae</taxon>
        <taxon>Dothideales</taxon>
        <taxon>Saccotheciaceae</taxon>
        <taxon>Aureobasidium</taxon>
    </lineage>
</organism>
<evidence type="ECO:0000256" key="3">
    <source>
        <dbReference type="ARBA" id="ARBA00009699"/>
    </source>
</evidence>
<keyword evidence="12" id="KW-1133">Transmembrane helix</keyword>
<accession>A0A074WIL7</accession>
<keyword evidence="9 10" id="KW-0326">Glycosidase</keyword>
<evidence type="ECO:0000256" key="4">
    <source>
        <dbReference type="ARBA" id="ARBA00012350"/>
    </source>
</evidence>
<dbReference type="PIRSF" id="PIRSF016302">
    <property type="entry name" value="Man_a_manosd"/>
    <property type="match status" value="1"/>
</dbReference>
<gene>
    <name evidence="14" type="ORF">M436DRAFT_47886</name>
</gene>
<dbReference type="Gene3D" id="1.50.10.20">
    <property type="match status" value="1"/>
</dbReference>
<comment type="catalytic activity">
    <reaction evidence="1 10">
        <text>Random hydrolysis of (1-&gt;6)-alpha-D-mannosidic linkages in unbranched (1-&gt;6)-mannans.</text>
        <dbReference type="EC" id="3.2.1.101"/>
    </reaction>
</comment>
<dbReference type="InterPro" id="IPR008928">
    <property type="entry name" value="6-hairpin_glycosidase_sf"/>
</dbReference>
<evidence type="ECO:0000313" key="15">
    <source>
        <dbReference type="Proteomes" id="UP000027730"/>
    </source>
</evidence>
<dbReference type="HOGENOM" id="CLU_025694_1_2_1"/>
<dbReference type="AlphaFoldDB" id="A0A074WIL7"/>
<dbReference type="STRING" id="1043004.A0A074WIL7"/>
<dbReference type="PANTHER" id="PTHR12145:SF36">
    <property type="entry name" value="MANNAN ENDO-1,6-ALPHA-MANNOSIDASE DCW1"/>
    <property type="match status" value="1"/>
</dbReference>
<keyword evidence="12" id="KW-0812">Transmembrane</keyword>
<protein>
    <recommendedName>
        <fullName evidence="4 10">Mannan endo-1,6-alpha-mannosidase</fullName>
        <ecNumber evidence="4 10">3.2.1.101</ecNumber>
    </recommendedName>
</protein>
<dbReference type="GeneID" id="25410776"/>
<sequence>MALRAFSRYVRFCTYTILFANLTNAVSLDVTDADSVRNASKTIANGLMAWYKGNDTGGTPGILPGPYYWWEAGGMFGHMINYWYYTGDTYYNDIVSEAILFQVGTGNDFLPANQTKDEGNDDQVFWAFTAMDAAELNFPESTSADAPSWLSLAQAVFNEMAARWDTGTCGGGLRWQIYTFNAGYDYKNSISNLGLFQLAARLARYTDNSTYVSWAEKTWDWYSQASLWDAETYEIFDGTTTDSNCTSVDHFQWTYNYAAAISGAAYMYNHTSDASWLDIVEGLVNTTFTTFFPTSMGDKIMVEITCQPLGNCDTDQLSFKSYLARSLAVTTQLIPSLKDTIYPYLQASAQGAAGQCDGGDTGYICGQEWNTTVWDGTYGVGQEMSALAVIQSLMLDVNQEAEYSPPLTSSTGGNSTSDPSAGTGSTGAKFEPTIATRTITTGDRAGAAILTVAIVVFLVGGSMWLVLFD</sequence>
<evidence type="ECO:0000256" key="7">
    <source>
        <dbReference type="ARBA" id="ARBA00023136"/>
    </source>
</evidence>
<evidence type="ECO:0000256" key="8">
    <source>
        <dbReference type="ARBA" id="ARBA00023180"/>
    </source>
</evidence>
<evidence type="ECO:0000313" key="14">
    <source>
        <dbReference type="EMBL" id="KEQ72980.1"/>
    </source>
</evidence>
<keyword evidence="5 13" id="KW-0732">Signal</keyword>
<dbReference type="InterPro" id="IPR014480">
    <property type="entry name" value="Mannan-1_6-alpha_mannosidase"/>
</dbReference>
<keyword evidence="7 12" id="KW-0472">Membrane</keyword>
<dbReference type="SUPFAM" id="SSF48208">
    <property type="entry name" value="Six-hairpin glycosidases"/>
    <property type="match status" value="1"/>
</dbReference>
<dbReference type="InterPro" id="IPR005198">
    <property type="entry name" value="Glyco_hydro_76"/>
</dbReference>
<dbReference type="OrthoDB" id="4187847at2759"/>
<evidence type="ECO:0000256" key="6">
    <source>
        <dbReference type="ARBA" id="ARBA00022801"/>
    </source>
</evidence>
<feature type="region of interest" description="Disordered" evidence="11">
    <location>
        <begin position="403"/>
        <end position="429"/>
    </location>
</feature>
<dbReference type="GO" id="GO:0012505">
    <property type="term" value="C:endomembrane system"/>
    <property type="evidence" value="ECO:0007669"/>
    <property type="project" value="UniProtKB-SubCell"/>
</dbReference>
<name>A0A074WIL7_9PEZI</name>
<keyword evidence="6 10" id="KW-0378">Hydrolase</keyword>
<dbReference type="EMBL" id="KL584710">
    <property type="protein sequence ID" value="KEQ72980.1"/>
    <property type="molecule type" value="Genomic_DNA"/>
</dbReference>
<feature type="compositionally biased region" description="Polar residues" evidence="11">
    <location>
        <begin position="406"/>
        <end position="423"/>
    </location>
</feature>
<reference evidence="14 15" key="1">
    <citation type="journal article" date="2014" name="BMC Genomics">
        <title>Genome sequencing of four Aureobasidium pullulans varieties: biotechnological potential, stress tolerance, and description of new species.</title>
        <authorList>
            <person name="Gostin Ar C."/>
            <person name="Ohm R.A."/>
            <person name="Kogej T."/>
            <person name="Sonjak S."/>
            <person name="Turk M."/>
            <person name="Zajc J."/>
            <person name="Zalar P."/>
            <person name="Grube M."/>
            <person name="Sun H."/>
            <person name="Han J."/>
            <person name="Sharma A."/>
            <person name="Chiniquy J."/>
            <person name="Ngan C.Y."/>
            <person name="Lipzen A."/>
            <person name="Barry K."/>
            <person name="Grigoriev I.V."/>
            <person name="Gunde-Cimerman N."/>
        </authorList>
    </citation>
    <scope>NUCLEOTIDE SEQUENCE [LARGE SCALE GENOMIC DNA]</scope>
    <source>
        <strain evidence="14 15">CBS 147.97</strain>
    </source>
</reference>
<dbReference type="GO" id="GO:0008496">
    <property type="term" value="F:mannan endo-1,6-alpha-mannosidase activity"/>
    <property type="evidence" value="ECO:0007669"/>
    <property type="project" value="UniProtKB-UniRule"/>
</dbReference>
<dbReference type="EC" id="3.2.1.101" evidence="4 10"/>
<evidence type="ECO:0000256" key="2">
    <source>
        <dbReference type="ARBA" id="ARBA00004308"/>
    </source>
</evidence>
<dbReference type="PANTHER" id="PTHR12145">
    <property type="entry name" value="MANNAN ENDO-1,6-ALPHA-MANNOSIDASE DCW1"/>
    <property type="match status" value="1"/>
</dbReference>